<sequence>MAGVAYLRSDQAVFAVFAVIAFLDLLLLALRPVLLRRVGAPSGPVFATGLLWTCLQGATIASPSRPTTR</sequence>
<evidence type="ECO:0000256" key="1">
    <source>
        <dbReference type="SAM" id="Phobius"/>
    </source>
</evidence>
<keyword evidence="1" id="KW-0472">Membrane</keyword>
<accession>A0ABQ4QN05</accession>
<keyword evidence="1" id="KW-0812">Transmembrane</keyword>
<keyword evidence="3" id="KW-1185">Reference proteome</keyword>
<evidence type="ECO:0000313" key="3">
    <source>
        <dbReference type="Proteomes" id="UP001055117"/>
    </source>
</evidence>
<dbReference type="Proteomes" id="UP001055117">
    <property type="component" value="Unassembled WGS sequence"/>
</dbReference>
<proteinExistence type="predicted"/>
<feature type="transmembrane region" description="Helical" evidence="1">
    <location>
        <begin position="12"/>
        <end position="30"/>
    </location>
</feature>
<reference evidence="2 3" key="1">
    <citation type="journal article" date="2021" name="Front. Microbiol.">
        <title>Comprehensive Comparative Genomics and Phenotyping of Methylobacterium Species.</title>
        <authorList>
            <person name="Alessa O."/>
            <person name="Ogura Y."/>
            <person name="Fujitani Y."/>
            <person name="Takami H."/>
            <person name="Hayashi T."/>
            <person name="Sahin N."/>
            <person name="Tani A."/>
        </authorList>
    </citation>
    <scope>NUCLEOTIDE SEQUENCE [LARGE SCALE GENOMIC DNA]</scope>
    <source>
        <strain evidence="2 3">DSM 23679</strain>
    </source>
</reference>
<gene>
    <name evidence="2" type="ORF">AFCDBAGC_4300</name>
</gene>
<comment type="caution">
    <text evidence="2">The sequence shown here is derived from an EMBL/GenBank/DDBJ whole genome shotgun (WGS) entry which is preliminary data.</text>
</comment>
<dbReference type="RefSeq" id="WP_147764161.1">
    <property type="nucleotide sequence ID" value="NZ_BPQG01000076.1"/>
</dbReference>
<dbReference type="EMBL" id="BPQG01000076">
    <property type="protein sequence ID" value="GJD46419.1"/>
    <property type="molecule type" value="Genomic_DNA"/>
</dbReference>
<organism evidence="2 3">
    <name type="scientific">Methylobacterium cerastii</name>
    <dbReference type="NCBI Taxonomy" id="932741"/>
    <lineage>
        <taxon>Bacteria</taxon>
        <taxon>Pseudomonadati</taxon>
        <taxon>Pseudomonadota</taxon>
        <taxon>Alphaproteobacteria</taxon>
        <taxon>Hyphomicrobiales</taxon>
        <taxon>Methylobacteriaceae</taxon>
        <taxon>Methylobacterium</taxon>
    </lineage>
</organism>
<name>A0ABQ4QN05_9HYPH</name>
<evidence type="ECO:0000313" key="2">
    <source>
        <dbReference type="EMBL" id="GJD46419.1"/>
    </source>
</evidence>
<keyword evidence="1" id="KW-1133">Transmembrane helix</keyword>
<protein>
    <submittedName>
        <fullName evidence="2">Uncharacterized protein</fullName>
    </submittedName>
</protein>